<gene>
    <name evidence="1" type="ORF">JMN32_20705</name>
</gene>
<dbReference type="RefSeq" id="WP_202858286.1">
    <property type="nucleotide sequence ID" value="NZ_JAEUGD010000065.1"/>
</dbReference>
<dbReference type="InterPro" id="IPR012347">
    <property type="entry name" value="Ferritin-like"/>
</dbReference>
<dbReference type="SUPFAM" id="SSF47240">
    <property type="entry name" value="Ferritin-like"/>
    <property type="match status" value="1"/>
</dbReference>
<comment type="caution">
    <text evidence="1">The sequence shown here is derived from an EMBL/GenBank/DDBJ whole genome shotgun (WGS) entry which is preliminary data.</text>
</comment>
<proteinExistence type="predicted"/>
<name>A0A937KFW9_9BACT</name>
<evidence type="ECO:0000313" key="1">
    <source>
        <dbReference type="EMBL" id="MBL6448745.1"/>
    </source>
</evidence>
<evidence type="ECO:0000313" key="2">
    <source>
        <dbReference type="Proteomes" id="UP000614216"/>
    </source>
</evidence>
<dbReference type="Proteomes" id="UP000614216">
    <property type="component" value="Unassembled WGS sequence"/>
</dbReference>
<dbReference type="EMBL" id="JAEUGD010000065">
    <property type="protein sequence ID" value="MBL6448745.1"/>
    <property type="molecule type" value="Genomic_DNA"/>
</dbReference>
<organism evidence="1 2">
    <name type="scientific">Fulvivirga marina</name>
    <dbReference type="NCBI Taxonomy" id="2494733"/>
    <lineage>
        <taxon>Bacteria</taxon>
        <taxon>Pseudomonadati</taxon>
        <taxon>Bacteroidota</taxon>
        <taxon>Cytophagia</taxon>
        <taxon>Cytophagales</taxon>
        <taxon>Fulvivirgaceae</taxon>
        <taxon>Fulvivirga</taxon>
    </lineage>
</organism>
<dbReference type="Gene3D" id="1.20.1260.10">
    <property type="match status" value="1"/>
</dbReference>
<keyword evidence="2" id="KW-1185">Reference proteome</keyword>
<dbReference type="InterPro" id="IPR010287">
    <property type="entry name" value="DUF892_YciF-like"/>
</dbReference>
<dbReference type="InterPro" id="IPR009078">
    <property type="entry name" value="Ferritin-like_SF"/>
</dbReference>
<dbReference type="AlphaFoldDB" id="A0A937KFW9"/>
<accession>A0A937KFW9</accession>
<reference evidence="1" key="1">
    <citation type="submission" date="2021-01" db="EMBL/GenBank/DDBJ databases">
        <title>Fulvivirga kasyanovii gen. nov., sp nov., a novel member of the phylum Bacteroidetes isolated from seawater in a mussel farm.</title>
        <authorList>
            <person name="Zhao L.-H."/>
            <person name="Wang Z.-J."/>
        </authorList>
    </citation>
    <scope>NUCLEOTIDE SEQUENCE</scope>
    <source>
        <strain evidence="1">29W222</strain>
    </source>
</reference>
<protein>
    <submittedName>
        <fullName evidence="1">DUF892 family protein</fullName>
    </submittedName>
</protein>
<sequence length="168" mass="19391">MEDITTIKELLAYFLRLIYVTEKELSETLPKIKDELTAPDLKEFFGTESEGKQKQQMRFEMLLRLLNEDPSSTSSNDIVKYLVSTQRKLKEKHGSSDTADHIIVTLYYALINYTINIHEEAIKCSTSLGYDIITRMLKRSIQKEGKLTEKLRILEKSHALPESDAALY</sequence>
<dbReference type="Pfam" id="PF05974">
    <property type="entry name" value="DUF892"/>
    <property type="match status" value="1"/>
</dbReference>